<dbReference type="InterPro" id="IPR036691">
    <property type="entry name" value="Endo/exonu/phosph_ase_sf"/>
</dbReference>
<keyword evidence="2" id="KW-1185">Reference proteome</keyword>
<dbReference type="Gene3D" id="3.60.10.10">
    <property type="entry name" value="Endonuclease/exonuclease/phosphatase"/>
    <property type="match status" value="1"/>
</dbReference>
<evidence type="ECO:0000313" key="1">
    <source>
        <dbReference type="EMBL" id="KAH0741077.1"/>
    </source>
</evidence>
<comment type="caution">
    <text evidence="1">The sequence shown here is derived from an EMBL/GenBank/DDBJ whole genome shotgun (WGS) entry which is preliminary data.</text>
</comment>
<accession>A0ABQ7U4A4</accession>
<protein>
    <submittedName>
        <fullName evidence="1">Uncharacterized protein</fullName>
    </submittedName>
</protein>
<dbReference type="SUPFAM" id="SSF56219">
    <property type="entry name" value="DNase I-like"/>
    <property type="match status" value="1"/>
</dbReference>
<organism evidence="1 2">
    <name type="scientific">Solanum tuberosum</name>
    <name type="common">Potato</name>
    <dbReference type="NCBI Taxonomy" id="4113"/>
    <lineage>
        <taxon>Eukaryota</taxon>
        <taxon>Viridiplantae</taxon>
        <taxon>Streptophyta</taxon>
        <taxon>Embryophyta</taxon>
        <taxon>Tracheophyta</taxon>
        <taxon>Spermatophyta</taxon>
        <taxon>Magnoliopsida</taxon>
        <taxon>eudicotyledons</taxon>
        <taxon>Gunneridae</taxon>
        <taxon>Pentapetalae</taxon>
        <taxon>asterids</taxon>
        <taxon>lamiids</taxon>
        <taxon>Solanales</taxon>
        <taxon>Solanaceae</taxon>
        <taxon>Solanoideae</taxon>
        <taxon>Solaneae</taxon>
        <taxon>Solanum</taxon>
    </lineage>
</organism>
<dbReference type="PANTHER" id="PTHR33710:SF35">
    <property type="entry name" value="RNA-DIRECTED DNA POLYMERASE (REVERSE TRANSCRIPTASE)_ RIBONUCLEASE H"/>
    <property type="match status" value="1"/>
</dbReference>
<gene>
    <name evidence="1" type="ORF">KY290_034120</name>
</gene>
<proteinExistence type="predicted"/>
<reference evidence="1 2" key="1">
    <citation type="journal article" date="2021" name="bioRxiv">
        <title>Chromosome-scale and haplotype-resolved genome assembly of a tetraploid potato cultivar.</title>
        <authorList>
            <person name="Sun H."/>
            <person name="Jiao W.-B."/>
            <person name="Krause K."/>
            <person name="Campoy J.A."/>
            <person name="Goel M."/>
            <person name="Folz-Donahue K."/>
            <person name="Kukat C."/>
            <person name="Huettel B."/>
            <person name="Schneeberger K."/>
        </authorList>
    </citation>
    <scope>NUCLEOTIDE SEQUENCE [LARGE SCALE GENOMIC DNA]</scope>
    <source>
        <strain evidence="1">SolTubOtavaFocal</strain>
        <tissue evidence="1">Leaves</tissue>
    </source>
</reference>
<name>A0ABQ7U4A4_SOLTU</name>
<dbReference type="Proteomes" id="UP000826656">
    <property type="component" value="Unassembled WGS sequence"/>
</dbReference>
<evidence type="ECO:0000313" key="2">
    <source>
        <dbReference type="Proteomes" id="UP000826656"/>
    </source>
</evidence>
<sequence>MEPFVNMTEINRYMKFLGYQHCISKKNGQICLFWKGNHQTMIVANTDQQITIKKFYSPANYDLYVTIVYAKCTSGERHELWTDLNKVHNTIPGPWYIGGDFNVILDPEEKMGGKTHKMRDSLDFSSFMDACEVVDLGFTGPKFTWCNNRKPRKRI</sequence>
<dbReference type="EMBL" id="JAIVGD010000026">
    <property type="protein sequence ID" value="KAH0741077.1"/>
    <property type="molecule type" value="Genomic_DNA"/>
</dbReference>
<dbReference type="PANTHER" id="PTHR33710">
    <property type="entry name" value="BNAC02G09200D PROTEIN"/>
    <property type="match status" value="1"/>
</dbReference>